<evidence type="ECO:0008006" key="3">
    <source>
        <dbReference type="Google" id="ProtNLM"/>
    </source>
</evidence>
<feature type="repeat" description="TPR" evidence="1">
    <location>
        <begin position="95"/>
        <end position="128"/>
    </location>
</feature>
<dbReference type="AlphaFoldDB" id="A0A7S3CYU5"/>
<dbReference type="InterPro" id="IPR011990">
    <property type="entry name" value="TPR-like_helical_dom_sf"/>
</dbReference>
<sequence length="191" mass="21601">MGQDLWRPCYYCLPSPLSQLFSRDGLPFRLMGQVLIRSAREDGKEKAGKAFLKAKQLRPDCEETMEHLIGYYLATRKLPEGKKACEEYLSTHRSTRVMMALAKILTEQRQYDEALGLCDSVLQLQPSNVHAEKLRKRLRRALNNDGSTSLDEDEEEDDSNVDIVCELQCSLFIEGAFSECLGQDGFQATGA</sequence>
<dbReference type="Gene3D" id="1.25.40.10">
    <property type="entry name" value="Tetratricopeptide repeat domain"/>
    <property type="match status" value="1"/>
</dbReference>
<reference evidence="2" key="1">
    <citation type="submission" date="2021-01" db="EMBL/GenBank/DDBJ databases">
        <authorList>
            <person name="Corre E."/>
            <person name="Pelletier E."/>
            <person name="Niang G."/>
            <person name="Scheremetjew M."/>
            <person name="Finn R."/>
            <person name="Kale V."/>
            <person name="Holt S."/>
            <person name="Cochrane G."/>
            <person name="Meng A."/>
            <person name="Brown T."/>
            <person name="Cohen L."/>
        </authorList>
    </citation>
    <scope>NUCLEOTIDE SEQUENCE</scope>
    <source>
        <strain evidence="2">NIES-2562</strain>
    </source>
</reference>
<dbReference type="PROSITE" id="PS50005">
    <property type="entry name" value="TPR"/>
    <property type="match status" value="1"/>
</dbReference>
<keyword evidence="1" id="KW-0802">TPR repeat</keyword>
<protein>
    <recommendedName>
        <fullName evidence="3">ER membrane protein complex subunit 2</fullName>
    </recommendedName>
</protein>
<name>A0A7S3CYU5_9EUKA</name>
<organism evidence="2">
    <name type="scientific">Palpitomonas bilix</name>
    <dbReference type="NCBI Taxonomy" id="652834"/>
    <lineage>
        <taxon>Eukaryota</taxon>
        <taxon>Eukaryota incertae sedis</taxon>
    </lineage>
</organism>
<evidence type="ECO:0000313" key="2">
    <source>
        <dbReference type="EMBL" id="CAE0241285.1"/>
    </source>
</evidence>
<evidence type="ECO:0000256" key="1">
    <source>
        <dbReference type="PROSITE-ProRule" id="PRU00339"/>
    </source>
</evidence>
<accession>A0A7S3CYU5</accession>
<dbReference type="SUPFAM" id="SSF48452">
    <property type="entry name" value="TPR-like"/>
    <property type="match status" value="1"/>
</dbReference>
<gene>
    <name evidence="2" type="ORF">PBIL07802_LOCUS3447</name>
</gene>
<dbReference type="InterPro" id="IPR019734">
    <property type="entry name" value="TPR_rpt"/>
</dbReference>
<proteinExistence type="predicted"/>
<dbReference type="EMBL" id="HBIB01005705">
    <property type="protein sequence ID" value="CAE0241285.1"/>
    <property type="molecule type" value="Transcribed_RNA"/>
</dbReference>